<evidence type="ECO:0000313" key="2">
    <source>
        <dbReference type="EMBL" id="ELU09294.1"/>
    </source>
</evidence>
<accession>R7URZ9</accession>
<dbReference type="HOGENOM" id="CLU_033850_1_0_1"/>
<evidence type="ECO:0000313" key="4">
    <source>
        <dbReference type="Proteomes" id="UP000014760"/>
    </source>
</evidence>
<dbReference type="EMBL" id="KB298361">
    <property type="protein sequence ID" value="ELU09294.1"/>
    <property type="molecule type" value="Genomic_DNA"/>
</dbReference>
<dbReference type="PANTHER" id="PTHR13147">
    <property type="entry name" value="FOUR-JOINTED BOX PROTEIN 1"/>
    <property type="match status" value="1"/>
</dbReference>
<dbReference type="EMBL" id="AMQN01006438">
    <property type="status" value="NOT_ANNOTATED_CDS"/>
    <property type="molecule type" value="Genomic_DNA"/>
</dbReference>
<dbReference type="GO" id="GO:0007267">
    <property type="term" value="P:cell-cell signaling"/>
    <property type="evidence" value="ECO:0007669"/>
    <property type="project" value="TreeGrafter"/>
</dbReference>
<dbReference type="InterPro" id="IPR024868">
    <property type="entry name" value="FJX1/FJ"/>
</dbReference>
<dbReference type="OMA" id="WSEWLED"/>
<reference evidence="4" key="1">
    <citation type="submission" date="2012-12" db="EMBL/GenBank/DDBJ databases">
        <authorList>
            <person name="Hellsten U."/>
            <person name="Grimwood J."/>
            <person name="Chapman J.A."/>
            <person name="Shapiro H."/>
            <person name="Aerts A."/>
            <person name="Otillar R.P."/>
            <person name="Terry A.Y."/>
            <person name="Boore J.L."/>
            <person name="Simakov O."/>
            <person name="Marletaz F."/>
            <person name="Cho S.-J."/>
            <person name="Edsinger-Gonzales E."/>
            <person name="Havlak P."/>
            <person name="Kuo D.-H."/>
            <person name="Larsson T."/>
            <person name="Lv J."/>
            <person name="Arendt D."/>
            <person name="Savage R."/>
            <person name="Osoegawa K."/>
            <person name="de Jong P."/>
            <person name="Lindberg D.R."/>
            <person name="Seaver E.C."/>
            <person name="Weisblat D.A."/>
            <person name="Putnam N.H."/>
            <person name="Grigoriev I.V."/>
            <person name="Rokhsar D.S."/>
        </authorList>
    </citation>
    <scope>NUCLEOTIDE SEQUENCE</scope>
    <source>
        <strain evidence="4">I ESC-2004</strain>
    </source>
</reference>
<keyword evidence="4" id="KW-1185">Reference proteome</keyword>
<dbReference type="AlphaFoldDB" id="R7URZ9"/>
<organism evidence="2">
    <name type="scientific">Capitella teleta</name>
    <name type="common">Polychaete worm</name>
    <dbReference type="NCBI Taxonomy" id="283909"/>
    <lineage>
        <taxon>Eukaryota</taxon>
        <taxon>Metazoa</taxon>
        <taxon>Spiralia</taxon>
        <taxon>Lophotrochozoa</taxon>
        <taxon>Annelida</taxon>
        <taxon>Polychaeta</taxon>
        <taxon>Sedentaria</taxon>
        <taxon>Scolecida</taxon>
        <taxon>Capitellidae</taxon>
        <taxon>Capitella</taxon>
    </lineage>
</organism>
<proteinExistence type="predicted"/>
<dbReference type="OrthoDB" id="10055077at2759"/>
<dbReference type="GO" id="GO:0005615">
    <property type="term" value="C:extracellular space"/>
    <property type="evidence" value="ECO:0007669"/>
    <property type="project" value="TreeGrafter"/>
</dbReference>
<dbReference type="EnsemblMetazoa" id="CapteT221135">
    <property type="protein sequence ID" value="CapteP221135"/>
    <property type="gene ID" value="CapteG221135"/>
</dbReference>
<dbReference type="FunCoup" id="R7URZ9">
    <property type="interactions" value="62"/>
</dbReference>
<sequence length="426" mass="47946">MPLRSAHLVAMLLVTFSLGLLVGISFHLPSSSSELVVSEPVEVPHQWLSGREPLASQTAASKEEDVIRRLVNGAYWTTESESLVPKGFTPDALDSWKDALQFHKVVDIKEGCGRMQNRKIQMEDGSRACVRYRINNDQIMGDILSFHLSQLLHIYQVPPSVLSLADPRNWTWEGVSGEVAAAQWHHERPVIVTPWVNDLSPVYIPRELQGSSGGLPRQLHPTASILINKTENELRELVQWSDLIIFDYLTANLDRVVNNMFNHQWNADMMISPTHNLEGVASSGLLVFLDNEAGLLHGYRLLDKYQSYHETLLGSLCIFKTETAQKIKEFVASDESLGQALTTAFESSDPLHHLLPRLPPKNVKILQSRLRQVHDQIIRCEGIQVDVLYRSLPVCCCRVACTTQDLRTKSPLTINGILRNLLVTDR</sequence>
<keyword evidence="1" id="KW-0732">Signal</keyword>
<reference evidence="2 4" key="2">
    <citation type="journal article" date="2013" name="Nature">
        <title>Insights into bilaterian evolution from three spiralian genomes.</title>
        <authorList>
            <person name="Simakov O."/>
            <person name="Marletaz F."/>
            <person name="Cho S.J."/>
            <person name="Edsinger-Gonzales E."/>
            <person name="Havlak P."/>
            <person name="Hellsten U."/>
            <person name="Kuo D.H."/>
            <person name="Larsson T."/>
            <person name="Lv J."/>
            <person name="Arendt D."/>
            <person name="Savage R."/>
            <person name="Osoegawa K."/>
            <person name="de Jong P."/>
            <person name="Grimwood J."/>
            <person name="Chapman J.A."/>
            <person name="Shapiro H."/>
            <person name="Aerts A."/>
            <person name="Otillar R.P."/>
            <person name="Terry A.Y."/>
            <person name="Boore J.L."/>
            <person name="Grigoriev I.V."/>
            <person name="Lindberg D.R."/>
            <person name="Seaver E.C."/>
            <person name="Weisblat D.A."/>
            <person name="Putnam N.H."/>
            <person name="Rokhsar D.S."/>
        </authorList>
    </citation>
    <scope>NUCLEOTIDE SEQUENCE</scope>
    <source>
        <strain evidence="2 4">I ESC-2004</strain>
    </source>
</reference>
<feature type="signal peptide" evidence="1">
    <location>
        <begin position="1"/>
        <end position="19"/>
    </location>
</feature>
<evidence type="ECO:0000313" key="3">
    <source>
        <dbReference type="EnsemblMetazoa" id="CapteP221135"/>
    </source>
</evidence>
<evidence type="ECO:0008006" key="5">
    <source>
        <dbReference type="Google" id="ProtNLM"/>
    </source>
</evidence>
<dbReference type="PRINTS" id="PR02072">
    <property type="entry name" value="4JOINTEDBOX1"/>
</dbReference>
<reference evidence="3" key="3">
    <citation type="submission" date="2015-06" db="UniProtKB">
        <authorList>
            <consortium name="EnsemblMetazoa"/>
        </authorList>
    </citation>
    <scope>IDENTIFICATION</scope>
</reference>
<feature type="chain" id="PRO_5008788302" description="FAM20 C-terminal domain-containing protein" evidence="1">
    <location>
        <begin position="20"/>
        <end position="426"/>
    </location>
</feature>
<dbReference type="PANTHER" id="PTHR13147:SF5">
    <property type="entry name" value="FOUR-JOINTED BOX PROTEIN 1"/>
    <property type="match status" value="1"/>
</dbReference>
<dbReference type="STRING" id="283909.R7URZ9"/>
<protein>
    <recommendedName>
        <fullName evidence="5">FAM20 C-terminal domain-containing protein</fullName>
    </recommendedName>
</protein>
<name>R7URZ9_CAPTE</name>
<dbReference type="Proteomes" id="UP000014760">
    <property type="component" value="Unassembled WGS sequence"/>
</dbReference>
<gene>
    <name evidence="2" type="ORF">CAPTEDRAFT_221135</name>
</gene>
<evidence type="ECO:0000256" key="1">
    <source>
        <dbReference type="SAM" id="SignalP"/>
    </source>
</evidence>